<keyword evidence="1" id="KW-1133">Transmembrane helix</keyword>
<evidence type="ECO:0000313" key="3">
    <source>
        <dbReference type="Proteomes" id="UP001499979"/>
    </source>
</evidence>
<gene>
    <name evidence="2" type="ORF">GCM10009606_32660</name>
</gene>
<comment type="caution">
    <text evidence="2">The sequence shown here is derived from an EMBL/GenBank/DDBJ whole genome shotgun (WGS) entry which is preliminary data.</text>
</comment>
<accession>A0ABP4F511</accession>
<keyword evidence="1" id="KW-0812">Transmembrane</keyword>
<dbReference type="Proteomes" id="UP001499979">
    <property type="component" value="Unassembled WGS sequence"/>
</dbReference>
<protein>
    <submittedName>
        <fullName evidence="2">Uncharacterized protein</fullName>
    </submittedName>
</protein>
<keyword evidence="3" id="KW-1185">Reference proteome</keyword>
<organism evidence="2 3">
    <name type="scientific">Nocardioides aquiterrae</name>
    <dbReference type="NCBI Taxonomy" id="203799"/>
    <lineage>
        <taxon>Bacteria</taxon>
        <taxon>Bacillati</taxon>
        <taxon>Actinomycetota</taxon>
        <taxon>Actinomycetes</taxon>
        <taxon>Propionibacteriales</taxon>
        <taxon>Nocardioidaceae</taxon>
        <taxon>Nocardioides</taxon>
    </lineage>
</organism>
<dbReference type="EMBL" id="BAAAJE010000016">
    <property type="protein sequence ID" value="GAA1151568.1"/>
    <property type="molecule type" value="Genomic_DNA"/>
</dbReference>
<reference evidence="3" key="1">
    <citation type="journal article" date="2019" name="Int. J. Syst. Evol. Microbiol.">
        <title>The Global Catalogue of Microorganisms (GCM) 10K type strain sequencing project: providing services to taxonomists for standard genome sequencing and annotation.</title>
        <authorList>
            <consortium name="The Broad Institute Genomics Platform"/>
            <consortium name="The Broad Institute Genome Sequencing Center for Infectious Disease"/>
            <person name="Wu L."/>
            <person name="Ma J."/>
        </authorList>
    </citation>
    <scope>NUCLEOTIDE SEQUENCE [LARGE SCALE GENOMIC DNA]</scope>
    <source>
        <strain evidence="3">JCM 11813</strain>
    </source>
</reference>
<evidence type="ECO:0000313" key="2">
    <source>
        <dbReference type="EMBL" id="GAA1151568.1"/>
    </source>
</evidence>
<evidence type="ECO:0000256" key="1">
    <source>
        <dbReference type="SAM" id="Phobius"/>
    </source>
</evidence>
<name>A0ABP4F511_9ACTN</name>
<proteinExistence type="predicted"/>
<sequence length="87" mass="9000">MAAMTVMMQTGWAIGYTVGIVVVLVVVALVVPILLLAHRIGKQAAAIDTSLQQSVTNTAALAGLRTTIESAETIVAGLNRGRKRLGG</sequence>
<keyword evidence="1" id="KW-0472">Membrane</keyword>
<feature type="transmembrane region" description="Helical" evidence="1">
    <location>
        <begin position="12"/>
        <end position="37"/>
    </location>
</feature>
<dbReference type="RefSeq" id="WP_343908656.1">
    <property type="nucleotide sequence ID" value="NZ_BAAAJE010000016.1"/>
</dbReference>